<keyword evidence="3" id="KW-1185">Reference proteome</keyword>
<feature type="region of interest" description="Disordered" evidence="1">
    <location>
        <begin position="372"/>
        <end position="404"/>
    </location>
</feature>
<sequence length="561" mass="63834">MKAKPPFPAPKRGKHRVQRRPASKNYVPVPYVRHGILSAKNKGFRQRWGESIQHLMSLKGRRLITHLQKDKILPSWKGRQCPRCAKGVLGTLKYVKAKKIWAYRCNHKHCHKFLQPHDYHPVFFMSAGNSSTSFGKQAAALYCATANVPCESTHLILDMDHKPVEKQITYGGNWEDVEVDEVDLGKLTDESLGPRNTKWEKWGGLIQGGWLSSLCLFRLNPKLTTKRAPGPGSIKKVDWAVIAKKHLANRKVVLHSDGARAYTLKIPQVKHCNVVHKKKKVTVNGKAQWVKPHYTKVYTIKLPDRRRLRVKSGTQVIDRSRQLVRKIRSARNSNMWKELEKTHAQLRLITDQTEALRSDFTALREELAHAQAKRRKKEEEKEKLQKEEKRKKQEAKEKRRKEEKRITEIVTKLQGSGVAVADGSLGNGNNDDAARRAFRCLHLEAVLWRLVNCSGEAKIAALHLLLIGGKFAATAPELRRFQTRDILLPIRRRVPFQTSVQTCNMPVFLEDEPDEELSRVLETAVTFLDEAAGPRAKGEQGQGQGLVTCYESCTAHSTSVF</sequence>
<accession>A0A1Q9CQE9</accession>
<dbReference type="EMBL" id="LSRX01000996">
    <property type="protein sequence ID" value="OLP85107.1"/>
    <property type="molecule type" value="Genomic_DNA"/>
</dbReference>
<comment type="caution">
    <text evidence="2">The sequence shown here is derived from an EMBL/GenBank/DDBJ whole genome shotgun (WGS) entry which is preliminary data.</text>
</comment>
<dbReference type="AlphaFoldDB" id="A0A1Q9CQE9"/>
<reference evidence="2 3" key="1">
    <citation type="submission" date="2016-02" db="EMBL/GenBank/DDBJ databases">
        <title>Genome analysis of coral dinoflagellate symbionts highlights evolutionary adaptations to a symbiotic lifestyle.</title>
        <authorList>
            <person name="Aranda M."/>
            <person name="Li Y."/>
            <person name="Liew Y.J."/>
            <person name="Baumgarten S."/>
            <person name="Simakov O."/>
            <person name="Wilson M."/>
            <person name="Piel J."/>
            <person name="Ashoor H."/>
            <person name="Bougouffa S."/>
            <person name="Bajic V.B."/>
            <person name="Ryu T."/>
            <person name="Ravasi T."/>
            <person name="Bayer T."/>
            <person name="Micklem G."/>
            <person name="Kim H."/>
            <person name="Bhak J."/>
            <person name="Lajeunesse T.C."/>
            <person name="Voolstra C.R."/>
        </authorList>
    </citation>
    <scope>NUCLEOTIDE SEQUENCE [LARGE SCALE GENOMIC DNA]</scope>
    <source>
        <strain evidence="2 3">CCMP2467</strain>
    </source>
</reference>
<organism evidence="2 3">
    <name type="scientific">Symbiodinium microadriaticum</name>
    <name type="common">Dinoflagellate</name>
    <name type="synonym">Zooxanthella microadriatica</name>
    <dbReference type="NCBI Taxonomy" id="2951"/>
    <lineage>
        <taxon>Eukaryota</taxon>
        <taxon>Sar</taxon>
        <taxon>Alveolata</taxon>
        <taxon>Dinophyceae</taxon>
        <taxon>Suessiales</taxon>
        <taxon>Symbiodiniaceae</taxon>
        <taxon>Symbiodinium</taxon>
    </lineage>
</organism>
<dbReference type="Proteomes" id="UP000186817">
    <property type="component" value="Unassembled WGS sequence"/>
</dbReference>
<name>A0A1Q9CQE9_SYMMI</name>
<evidence type="ECO:0000313" key="3">
    <source>
        <dbReference type="Proteomes" id="UP000186817"/>
    </source>
</evidence>
<evidence type="ECO:0000313" key="2">
    <source>
        <dbReference type="EMBL" id="OLP85107.1"/>
    </source>
</evidence>
<feature type="region of interest" description="Disordered" evidence="1">
    <location>
        <begin position="1"/>
        <end position="22"/>
    </location>
</feature>
<protein>
    <submittedName>
        <fullName evidence="2">Uncharacterized protein</fullName>
    </submittedName>
</protein>
<gene>
    <name evidence="2" type="ORF">AK812_SmicGene33946</name>
</gene>
<feature type="compositionally biased region" description="Basic and acidic residues" evidence="1">
    <location>
        <begin position="377"/>
        <end position="397"/>
    </location>
</feature>
<feature type="compositionally biased region" description="Basic residues" evidence="1">
    <location>
        <begin position="11"/>
        <end position="22"/>
    </location>
</feature>
<evidence type="ECO:0000256" key="1">
    <source>
        <dbReference type="SAM" id="MobiDB-lite"/>
    </source>
</evidence>
<proteinExistence type="predicted"/>